<evidence type="ECO:0000256" key="1">
    <source>
        <dbReference type="ARBA" id="ARBA00004117"/>
    </source>
</evidence>
<evidence type="ECO:0000256" key="4">
    <source>
        <dbReference type="ARBA" id="ARBA00022475"/>
    </source>
</evidence>
<name>A0ABU0GHB3_9CELL</name>
<dbReference type="Pfam" id="PF01514">
    <property type="entry name" value="YscJ_FliF"/>
    <property type="match status" value="1"/>
</dbReference>
<keyword evidence="8 9" id="KW-0975">Bacterial flagellum</keyword>
<proteinExistence type="inferred from homology"/>
<feature type="domain" description="Flagellar M-ring C-terminal" evidence="13">
    <location>
        <begin position="252"/>
        <end position="401"/>
    </location>
</feature>
<dbReference type="NCBIfam" id="TIGR00206">
    <property type="entry name" value="fliF"/>
    <property type="match status" value="1"/>
</dbReference>
<dbReference type="InterPro" id="IPR013556">
    <property type="entry name" value="Flag_M-ring_C"/>
</dbReference>
<evidence type="ECO:0000256" key="9">
    <source>
        <dbReference type="PIRNR" id="PIRNR004862"/>
    </source>
</evidence>
<reference evidence="14 15" key="1">
    <citation type="submission" date="2023-07" db="EMBL/GenBank/DDBJ databases">
        <title>Sequencing the genomes of 1000 actinobacteria strains.</title>
        <authorList>
            <person name="Klenk H.-P."/>
        </authorList>
    </citation>
    <scope>NUCLEOTIDE SEQUENCE [LARGE SCALE GENOMIC DNA]</scope>
    <source>
        <strain evidence="14 15">DSM 14785</strain>
    </source>
</reference>
<keyword evidence="15" id="KW-1185">Reference proteome</keyword>
<keyword evidence="14" id="KW-0966">Cell projection</keyword>
<feature type="domain" description="Flagellar M-ring N-terminal" evidence="12">
    <location>
        <begin position="46"/>
        <end position="221"/>
    </location>
</feature>
<feature type="transmembrane region" description="Helical" evidence="11">
    <location>
        <begin position="26"/>
        <end position="45"/>
    </location>
</feature>
<dbReference type="RefSeq" id="WP_070320819.1">
    <property type="nucleotide sequence ID" value="NZ_JAUSVM010000001.1"/>
</dbReference>
<evidence type="ECO:0000259" key="12">
    <source>
        <dbReference type="Pfam" id="PF01514"/>
    </source>
</evidence>
<dbReference type="InterPro" id="IPR045851">
    <property type="entry name" value="AMP-bd_C_sf"/>
</dbReference>
<evidence type="ECO:0000256" key="11">
    <source>
        <dbReference type="SAM" id="Phobius"/>
    </source>
</evidence>
<protein>
    <recommendedName>
        <fullName evidence="9">Flagellar M-ring protein</fullName>
    </recommendedName>
</protein>
<dbReference type="Pfam" id="PF08345">
    <property type="entry name" value="YscJ_FliF_C"/>
    <property type="match status" value="1"/>
</dbReference>
<keyword evidence="14" id="KW-0282">Flagellum</keyword>
<keyword evidence="14" id="KW-0969">Cilium</keyword>
<keyword evidence="5 11" id="KW-0812">Transmembrane</keyword>
<evidence type="ECO:0000256" key="3">
    <source>
        <dbReference type="ARBA" id="ARBA00007971"/>
    </source>
</evidence>
<feature type="compositionally biased region" description="Polar residues" evidence="10">
    <location>
        <begin position="273"/>
        <end position="293"/>
    </location>
</feature>
<sequence>MPAQVQDAWGRVTAAVRQLSLAQRTFAVIAVAALVLGAVALSSWMSKPTLVPLFSGLSGADASAVVDQLTSAGVQYELTDGGGTVLVPASAVYEQRVKLAAAGLPADADGAGYSLLDKMPMTASEFQQEKTYRRALEGELARTVGAIDGVDAATVRLAIPEETVFVAAKSDPTASVFVRTRPGRELTADQVQAITHLVSAGVEGMQPADVAVVDASGAVLSSVGDSAASGGLTDSRAADYEARVGGAVQAMLDRLVGPGNATVTVNAQLDLSQSERTTEEFSATPDTPPLASSTTTEEYTGTGNGGATGVLGPDNIAVPGDGANGNGTYSSTNEDVTNAVNKATETTRSAPGALQKQSVSVLVDQAAAGGINMADLQAAVAAAAGVDTERGDTLSVQRMAFDTTSAQAAEQALAAADAQAAAEQRSDMIRQIAVAAGIVLLVVVVMIVLGRRSRRARREALDLGELDAARATAVALPPIEGPAEDELPILPPPPAPVAPDGTAVRRAEIAALADEQPEQVAELLRGWMTTGARR</sequence>
<dbReference type="Proteomes" id="UP001240250">
    <property type="component" value="Unassembled WGS sequence"/>
</dbReference>
<comment type="function">
    <text evidence="9">The M ring may be actively involved in energy transduction.</text>
</comment>
<dbReference type="EMBL" id="JAUSVM010000001">
    <property type="protein sequence ID" value="MDQ0424693.1"/>
    <property type="molecule type" value="Genomic_DNA"/>
</dbReference>
<dbReference type="PIRSF" id="PIRSF004862">
    <property type="entry name" value="FliF"/>
    <property type="match status" value="1"/>
</dbReference>
<dbReference type="PRINTS" id="PR01009">
    <property type="entry name" value="FLGMRINGFLIF"/>
</dbReference>
<keyword evidence="6 11" id="KW-1133">Transmembrane helix</keyword>
<evidence type="ECO:0000313" key="15">
    <source>
        <dbReference type="Proteomes" id="UP001240250"/>
    </source>
</evidence>
<comment type="caution">
    <text evidence="14">The sequence shown here is derived from an EMBL/GenBank/DDBJ whole genome shotgun (WGS) entry which is preliminary data.</text>
</comment>
<dbReference type="InterPro" id="IPR043427">
    <property type="entry name" value="YscJ/FliF"/>
</dbReference>
<evidence type="ECO:0000313" key="14">
    <source>
        <dbReference type="EMBL" id="MDQ0424693.1"/>
    </source>
</evidence>
<dbReference type="Gene3D" id="3.30.300.30">
    <property type="match status" value="1"/>
</dbReference>
<organism evidence="14 15">
    <name type="scientific">Cellulomonas iranensis</name>
    <dbReference type="NCBI Taxonomy" id="76862"/>
    <lineage>
        <taxon>Bacteria</taxon>
        <taxon>Bacillati</taxon>
        <taxon>Actinomycetota</taxon>
        <taxon>Actinomycetes</taxon>
        <taxon>Micrococcales</taxon>
        <taxon>Cellulomonadaceae</taxon>
        <taxon>Cellulomonas</taxon>
    </lineage>
</organism>
<dbReference type="InterPro" id="IPR006182">
    <property type="entry name" value="FliF_N_dom"/>
</dbReference>
<keyword evidence="7 11" id="KW-0472">Membrane</keyword>
<gene>
    <name evidence="14" type="ORF">JO380_001074</name>
</gene>
<evidence type="ECO:0000256" key="10">
    <source>
        <dbReference type="SAM" id="MobiDB-lite"/>
    </source>
</evidence>
<evidence type="ECO:0000256" key="2">
    <source>
        <dbReference type="ARBA" id="ARBA00004651"/>
    </source>
</evidence>
<evidence type="ECO:0000256" key="7">
    <source>
        <dbReference type="ARBA" id="ARBA00023136"/>
    </source>
</evidence>
<evidence type="ECO:0000259" key="13">
    <source>
        <dbReference type="Pfam" id="PF08345"/>
    </source>
</evidence>
<comment type="subcellular location">
    <subcellularLocation>
        <location evidence="1 9">Bacterial flagellum basal body</location>
    </subcellularLocation>
    <subcellularLocation>
        <location evidence="2">Cell membrane</location>
        <topology evidence="2">Multi-pass membrane protein</topology>
    </subcellularLocation>
</comment>
<feature type="transmembrane region" description="Helical" evidence="11">
    <location>
        <begin position="428"/>
        <end position="449"/>
    </location>
</feature>
<evidence type="ECO:0000256" key="5">
    <source>
        <dbReference type="ARBA" id="ARBA00022692"/>
    </source>
</evidence>
<keyword evidence="4" id="KW-1003">Cell membrane</keyword>
<dbReference type="InterPro" id="IPR000067">
    <property type="entry name" value="FlgMring_FliF"/>
</dbReference>
<feature type="region of interest" description="Disordered" evidence="10">
    <location>
        <begin position="273"/>
        <end position="332"/>
    </location>
</feature>
<accession>A0ABU0GHB3</accession>
<dbReference type="PANTHER" id="PTHR30046:SF0">
    <property type="entry name" value="FLAGELLAR M-RING PROTEIN"/>
    <property type="match status" value="1"/>
</dbReference>
<evidence type="ECO:0000256" key="8">
    <source>
        <dbReference type="ARBA" id="ARBA00023143"/>
    </source>
</evidence>
<dbReference type="PANTHER" id="PTHR30046">
    <property type="entry name" value="FLAGELLAR M-RING PROTEIN"/>
    <property type="match status" value="1"/>
</dbReference>
<comment type="similarity">
    <text evidence="3 9">Belongs to the FliF family.</text>
</comment>
<evidence type="ECO:0000256" key="6">
    <source>
        <dbReference type="ARBA" id="ARBA00022989"/>
    </source>
</evidence>